<reference evidence="6 7" key="1">
    <citation type="submission" date="2016-10" db="EMBL/GenBank/DDBJ databases">
        <authorList>
            <person name="de Groot N.N."/>
        </authorList>
    </citation>
    <scope>NUCLEOTIDE SEQUENCE [LARGE SCALE GENOMIC DNA]</scope>
    <source>
        <strain evidence="6 7">CGMCC 4.5598</strain>
    </source>
</reference>
<dbReference type="Proteomes" id="UP000199361">
    <property type="component" value="Unassembled WGS sequence"/>
</dbReference>
<dbReference type="InterPro" id="IPR041347">
    <property type="entry name" value="MftR_C"/>
</dbReference>
<dbReference type="PANTHER" id="PTHR30055:SF238">
    <property type="entry name" value="MYCOFACTOCIN BIOSYNTHESIS TRANSCRIPTIONAL REGULATOR MFTR-RELATED"/>
    <property type="match status" value="1"/>
</dbReference>
<keyword evidence="1" id="KW-0805">Transcription regulation</keyword>
<evidence type="ECO:0000256" key="2">
    <source>
        <dbReference type="ARBA" id="ARBA00023125"/>
    </source>
</evidence>
<dbReference type="Pfam" id="PF17754">
    <property type="entry name" value="TetR_C_14"/>
    <property type="match status" value="1"/>
</dbReference>
<dbReference type="Pfam" id="PF00440">
    <property type="entry name" value="TetR_N"/>
    <property type="match status" value="1"/>
</dbReference>
<feature type="DNA-binding region" description="H-T-H motif" evidence="4">
    <location>
        <begin position="40"/>
        <end position="59"/>
    </location>
</feature>
<sequence length="207" mass="21579">MTDDAMNLRARHKQATREAISHAALRLAIDQGPSGLALVRVQDIASAAGVSPRTYNNYFSSREEAICSFQADQSRRAGQALAARPADEPLDRAIVAAMLELYTDPEPDRAGLRMIMSTPELEGEALKAFTMAEGPLAEAIAARAGMDPQRDLFPAVTAAAVAGAIRVAGRHWLASGSAGSFAGVVREALACVVPSAPAPRAGSSSPA</sequence>
<accession>A0A1I0LM20</accession>
<protein>
    <submittedName>
        <fullName evidence="6">Transcriptional regulator, TetR family</fullName>
    </submittedName>
</protein>
<dbReference type="PROSITE" id="PS50977">
    <property type="entry name" value="HTH_TETR_2"/>
    <property type="match status" value="1"/>
</dbReference>
<dbReference type="InterPro" id="IPR050109">
    <property type="entry name" value="HTH-type_TetR-like_transc_reg"/>
</dbReference>
<organism evidence="6 7">
    <name type="scientific">Nonomuraea wenchangensis</name>
    <dbReference type="NCBI Taxonomy" id="568860"/>
    <lineage>
        <taxon>Bacteria</taxon>
        <taxon>Bacillati</taxon>
        <taxon>Actinomycetota</taxon>
        <taxon>Actinomycetes</taxon>
        <taxon>Streptosporangiales</taxon>
        <taxon>Streptosporangiaceae</taxon>
        <taxon>Nonomuraea</taxon>
    </lineage>
</organism>
<dbReference type="AlphaFoldDB" id="A0A1I0LM20"/>
<dbReference type="EMBL" id="FOHX01000019">
    <property type="protein sequence ID" value="SEU41948.1"/>
    <property type="molecule type" value="Genomic_DNA"/>
</dbReference>
<dbReference type="RefSeq" id="WP_091092261.1">
    <property type="nucleotide sequence ID" value="NZ_FOHX01000019.1"/>
</dbReference>
<evidence type="ECO:0000313" key="7">
    <source>
        <dbReference type="Proteomes" id="UP000199361"/>
    </source>
</evidence>
<evidence type="ECO:0000256" key="1">
    <source>
        <dbReference type="ARBA" id="ARBA00023015"/>
    </source>
</evidence>
<dbReference type="GO" id="GO:0000976">
    <property type="term" value="F:transcription cis-regulatory region binding"/>
    <property type="evidence" value="ECO:0007669"/>
    <property type="project" value="TreeGrafter"/>
</dbReference>
<dbReference type="InterPro" id="IPR001647">
    <property type="entry name" value="HTH_TetR"/>
</dbReference>
<dbReference type="GO" id="GO:0003700">
    <property type="term" value="F:DNA-binding transcription factor activity"/>
    <property type="evidence" value="ECO:0007669"/>
    <property type="project" value="TreeGrafter"/>
</dbReference>
<keyword evidence="2 4" id="KW-0238">DNA-binding</keyword>
<dbReference type="Gene3D" id="1.10.10.60">
    <property type="entry name" value="Homeodomain-like"/>
    <property type="match status" value="1"/>
</dbReference>
<evidence type="ECO:0000256" key="3">
    <source>
        <dbReference type="ARBA" id="ARBA00023163"/>
    </source>
</evidence>
<dbReference type="OrthoDB" id="8688418at2"/>
<dbReference type="STRING" id="568860.SAMN05421811_119184"/>
<proteinExistence type="predicted"/>
<name>A0A1I0LM20_9ACTN</name>
<dbReference type="SUPFAM" id="SSF46689">
    <property type="entry name" value="Homeodomain-like"/>
    <property type="match status" value="1"/>
</dbReference>
<gene>
    <name evidence="6" type="ORF">SAMN05421811_119184</name>
</gene>
<dbReference type="InterPro" id="IPR009057">
    <property type="entry name" value="Homeodomain-like_sf"/>
</dbReference>
<dbReference type="Gene3D" id="1.10.357.10">
    <property type="entry name" value="Tetracycline Repressor, domain 2"/>
    <property type="match status" value="1"/>
</dbReference>
<evidence type="ECO:0000259" key="5">
    <source>
        <dbReference type="PROSITE" id="PS50977"/>
    </source>
</evidence>
<dbReference type="PANTHER" id="PTHR30055">
    <property type="entry name" value="HTH-TYPE TRANSCRIPTIONAL REGULATOR RUTR"/>
    <property type="match status" value="1"/>
</dbReference>
<keyword evidence="3" id="KW-0804">Transcription</keyword>
<feature type="domain" description="HTH tetR-type" evidence="5">
    <location>
        <begin position="14"/>
        <end position="77"/>
    </location>
</feature>
<keyword evidence="7" id="KW-1185">Reference proteome</keyword>
<evidence type="ECO:0000313" key="6">
    <source>
        <dbReference type="EMBL" id="SEU41948.1"/>
    </source>
</evidence>
<evidence type="ECO:0000256" key="4">
    <source>
        <dbReference type="PROSITE-ProRule" id="PRU00335"/>
    </source>
</evidence>